<dbReference type="Proteomes" id="UP000274139">
    <property type="component" value="Unassembled WGS sequence"/>
</dbReference>
<dbReference type="Gene3D" id="3.40.50.300">
    <property type="entry name" value="P-loop containing nucleotide triphosphate hydrolases"/>
    <property type="match status" value="1"/>
</dbReference>
<proteinExistence type="predicted"/>
<dbReference type="InterPro" id="IPR027417">
    <property type="entry name" value="P-loop_NTPase"/>
</dbReference>
<dbReference type="InterPro" id="IPR025669">
    <property type="entry name" value="AAA_dom"/>
</dbReference>
<dbReference type="CDD" id="cd02042">
    <property type="entry name" value="ParAB_family"/>
    <property type="match status" value="1"/>
</dbReference>
<dbReference type="AlphaFoldDB" id="A0A454JKN9"/>
<dbReference type="EMBL" id="RFAR01000021">
    <property type="protein sequence ID" value="RMC99872.1"/>
    <property type="molecule type" value="Genomic_DNA"/>
</dbReference>
<evidence type="ECO:0000259" key="1">
    <source>
        <dbReference type="Pfam" id="PF13614"/>
    </source>
</evidence>
<comment type="caution">
    <text evidence="2">The sequence shown here is derived from an EMBL/GenBank/DDBJ whole genome shotgun (WGS) entry which is preliminary data.</text>
</comment>
<reference evidence="2 3" key="1">
    <citation type="submission" date="2018-10" db="EMBL/GenBank/DDBJ databases">
        <title>Draft genome sequence of Aquitalea MWU14-2217 isolated from a wild cranberry bog in Provincetown, Massachusetts.</title>
        <authorList>
            <person name="Ebadzadsahrai G."/>
            <person name="Soby S."/>
        </authorList>
    </citation>
    <scope>NUCLEOTIDE SEQUENCE [LARGE SCALE GENOMIC DNA]</scope>
    <source>
        <strain evidence="2 3">MWU14-2217</strain>
    </source>
</reference>
<organism evidence="2 3">
    <name type="scientific">Aquitalea palustris</name>
    <dbReference type="NCBI Taxonomy" id="2480983"/>
    <lineage>
        <taxon>Bacteria</taxon>
        <taxon>Pseudomonadati</taxon>
        <taxon>Pseudomonadota</taxon>
        <taxon>Betaproteobacteria</taxon>
        <taxon>Neisseriales</taxon>
        <taxon>Chromobacteriaceae</taxon>
        <taxon>Aquitalea</taxon>
    </lineage>
</organism>
<gene>
    <name evidence="2" type="ORF">EAY64_06065</name>
</gene>
<name>A0A454JKN9_9NEIS</name>
<dbReference type="OrthoDB" id="9785810at2"/>
<evidence type="ECO:0000313" key="2">
    <source>
        <dbReference type="EMBL" id="RMC99872.1"/>
    </source>
</evidence>
<dbReference type="SUPFAM" id="SSF52540">
    <property type="entry name" value="P-loop containing nucleoside triphosphate hydrolases"/>
    <property type="match status" value="1"/>
</dbReference>
<dbReference type="InterPro" id="IPR050678">
    <property type="entry name" value="DNA_Partitioning_ATPase"/>
</dbReference>
<accession>A0A454JKN9</accession>
<protein>
    <recommendedName>
        <fullName evidence="1">AAA domain-containing protein</fullName>
    </recommendedName>
</protein>
<evidence type="ECO:0000313" key="3">
    <source>
        <dbReference type="Proteomes" id="UP000274139"/>
    </source>
</evidence>
<dbReference type="PANTHER" id="PTHR13696">
    <property type="entry name" value="P-LOOP CONTAINING NUCLEOSIDE TRIPHOSPHATE HYDROLASE"/>
    <property type="match status" value="1"/>
</dbReference>
<dbReference type="Pfam" id="PF13614">
    <property type="entry name" value="AAA_31"/>
    <property type="match status" value="1"/>
</dbReference>
<dbReference type="PANTHER" id="PTHR13696:SF52">
    <property type="entry name" value="PARA FAMILY PROTEIN CT_582"/>
    <property type="match status" value="1"/>
</dbReference>
<dbReference type="RefSeq" id="WP_103523889.1">
    <property type="nucleotide sequence ID" value="NZ_JAIZDC010000001.1"/>
</dbReference>
<keyword evidence="3" id="KW-1185">Reference proteome</keyword>
<sequence length="346" mass="38166">MAHVICFFNHKGGVSKTTTAFNLGWMLARMGKKVLLADFDPQCNLTGMSMGYEGIDDLESTYECNPPNNIRDALAPAFESKPQMIQGAECVQLKGNDNLFLLRGHIGLAEYETTLGIAQELSGSVLALRNLPGSLRYLLDKTAEKYEAEYVLVDMSPSLGPINQNLLMTSDYFLVPLHPDYFSSMALSSLSKSLPRWAAWASTASQVDALKNADYPFPEPKTKFIGAIIQKYRPRNGNASAAFQHWIDRLTNGLEHELIPSLVHSGLVNISDFTTKIGSSAWNPILEVADFNGLIAKSQEHQVPVYELTAEMLAQQGAVLEQSEANMARFNHAFSECADKIIRLTA</sequence>
<feature type="domain" description="AAA" evidence="1">
    <location>
        <begin position="3"/>
        <end position="193"/>
    </location>
</feature>